<sequence length="61" mass="6747">LRMTGCQDFVSAACPFSLSLSLLFPYNAHYAGINKADLPRLENGPDSRGLEINPPNIVRRE</sequence>
<accession>A0AAN8WL21</accession>
<evidence type="ECO:0000313" key="2">
    <source>
        <dbReference type="EMBL" id="KAK7013170.1"/>
    </source>
</evidence>
<keyword evidence="3" id="KW-1185">Reference proteome</keyword>
<evidence type="ECO:0000313" key="3">
    <source>
        <dbReference type="Proteomes" id="UP001381693"/>
    </source>
</evidence>
<dbReference type="Proteomes" id="UP001381693">
    <property type="component" value="Unassembled WGS sequence"/>
</dbReference>
<feature type="non-terminal residue" evidence="2">
    <location>
        <position position="1"/>
    </location>
</feature>
<evidence type="ECO:0000256" key="1">
    <source>
        <dbReference type="SAM" id="MobiDB-lite"/>
    </source>
</evidence>
<feature type="region of interest" description="Disordered" evidence="1">
    <location>
        <begin position="41"/>
        <end position="61"/>
    </location>
</feature>
<dbReference type="AlphaFoldDB" id="A0AAN8WL21"/>
<reference evidence="2 3" key="1">
    <citation type="submission" date="2023-11" db="EMBL/GenBank/DDBJ databases">
        <title>Halocaridina rubra genome assembly.</title>
        <authorList>
            <person name="Smith C."/>
        </authorList>
    </citation>
    <scope>NUCLEOTIDE SEQUENCE [LARGE SCALE GENOMIC DNA]</scope>
    <source>
        <strain evidence="2">EP-1</strain>
        <tissue evidence="2">Whole</tissue>
    </source>
</reference>
<comment type="caution">
    <text evidence="2">The sequence shown here is derived from an EMBL/GenBank/DDBJ whole genome shotgun (WGS) entry which is preliminary data.</text>
</comment>
<name>A0AAN8WL21_HALRR</name>
<gene>
    <name evidence="2" type="ORF">SK128_008861</name>
</gene>
<dbReference type="EMBL" id="JAXCGZ010023352">
    <property type="protein sequence ID" value="KAK7013170.1"/>
    <property type="molecule type" value="Genomic_DNA"/>
</dbReference>
<proteinExistence type="predicted"/>
<protein>
    <submittedName>
        <fullName evidence="2">Uncharacterized protein</fullName>
    </submittedName>
</protein>
<organism evidence="2 3">
    <name type="scientific">Halocaridina rubra</name>
    <name type="common">Hawaiian red shrimp</name>
    <dbReference type="NCBI Taxonomy" id="373956"/>
    <lineage>
        <taxon>Eukaryota</taxon>
        <taxon>Metazoa</taxon>
        <taxon>Ecdysozoa</taxon>
        <taxon>Arthropoda</taxon>
        <taxon>Crustacea</taxon>
        <taxon>Multicrustacea</taxon>
        <taxon>Malacostraca</taxon>
        <taxon>Eumalacostraca</taxon>
        <taxon>Eucarida</taxon>
        <taxon>Decapoda</taxon>
        <taxon>Pleocyemata</taxon>
        <taxon>Caridea</taxon>
        <taxon>Atyoidea</taxon>
        <taxon>Atyidae</taxon>
        <taxon>Halocaridina</taxon>
    </lineage>
</organism>